<dbReference type="InterPro" id="IPR002110">
    <property type="entry name" value="Ankyrin_rpt"/>
</dbReference>
<dbReference type="AlphaFoldDB" id="A0A0Q9YYA0"/>
<dbReference type="RefSeq" id="WP_075065752.1">
    <property type="nucleotide sequence ID" value="NZ_LKAJ02000001.1"/>
</dbReference>
<dbReference type="GO" id="GO:0006396">
    <property type="term" value="P:RNA processing"/>
    <property type="evidence" value="ECO:0007669"/>
    <property type="project" value="TreeGrafter"/>
</dbReference>
<protein>
    <submittedName>
        <fullName evidence="5">Ankyrin repeat domain-containing protein</fullName>
    </submittedName>
    <submittedName>
        <fullName evidence="4">Ankyrin repeats (3 copies)</fullName>
    </submittedName>
</protein>
<dbReference type="PANTHER" id="PTHR24141">
    <property type="entry name" value="2-5A-DEPENDENT RIBONUCLEASE"/>
    <property type="match status" value="1"/>
</dbReference>
<dbReference type="Proteomes" id="UP000051497">
    <property type="component" value="Unassembled WGS sequence"/>
</dbReference>
<dbReference type="PROSITE" id="PS50088">
    <property type="entry name" value="ANK_REPEAT"/>
    <property type="match status" value="2"/>
</dbReference>
<dbReference type="OrthoDB" id="5650428at2"/>
<proteinExistence type="predicted"/>
<dbReference type="GO" id="GO:0004540">
    <property type="term" value="F:RNA nuclease activity"/>
    <property type="evidence" value="ECO:0007669"/>
    <property type="project" value="TreeGrafter"/>
</dbReference>
<dbReference type="Gene3D" id="1.25.40.20">
    <property type="entry name" value="Ankyrin repeat-containing domain"/>
    <property type="match status" value="1"/>
</dbReference>
<evidence type="ECO:0000256" key="2">
    <source>
        <dbReference type="ARBA" id="ARBA00023043"/>
    </source>
</evidence>
<sequence length="844" mass="95973">MLLYAFGQRFNPAMDKLPPHSDDAISFALDRGSLELLQKIKQRGDSLESLVYGKTALMNATIEDNVASIALLESAGADVNFKNRRGETALHFAVRENKMAALARLLLVPQIDVKQKDKKNISAIDIAIKENNVDAFILLLPFYDASRAKDYLHIFLRRAIIAKNHALIQRLIALPGIDVATRINNESIMRTALRTKDVVTARLVMSARQMLGLPLSKVIVNFNYFDSIEKMTSFLSIKEPLTYLEAHSLCLPVVLAALAILEMEKQVTENERNKNLGHESAMDDKAVLEANHHFTEVVKPHFAEKFASFGNGSQEQLEKIEEAIRATILDSIQKKAVAQGDKTTIHFISKNRKNLIMAEPKAMKRSVAVLNQSSIEQAAWRGYNPFALVKAKWPNLYTKPQEKEVVFSTRASHQGGNLDNMKASEIVRERTAYYYLAVIDSTVGDEDTRQNRLVNFINWLADIRNAHGQDDPSCFPGYLTRIAQMGNFHPVAALPHNVKSILAEFFRAKVSQAFKEKMKHLSAQEQQPLLRSLVDLNQLTAKEIACNPGRYPLDLLKIRQDFISEFEDEIKLLEKIKQESHYPLDNEDLIYIQQHLVDITKGDIGLALEEMVRKASDRIPNADDLQTLNPFTDEQPVARDLLGQLLSVFYNMVPQYNHSFHQLEALAGYLTMKIPVFIDNPRTTWLEDLIDSLECEQEISPKFKQALMSLLVPFTAAGEKDDIENPFVAKMAQLNRQIENSKHPLIIVRLQKLLGAAQLKIDLFNHFLDYLQQKEFSERELLQKLIEEIVDYTILNNGFVPDNFQEERADEWGDAKLRAYLGEITPLFPESYQVQENRIVCKVH</sequence>
<comment type="caution">
    <text evidence="4">The sequence shown here is derived from an EMBL/GenBank/DDBJ whole genome shotgun (WGS) entry which is preliminary data.</text>
</comment>
<feature type="repeat" description="ANK" evidence="3">
    <location>
        <begin position="85"/>
        <end position="118"/>
    </location>
</feature>
<dbReference type="STRING" id="295108.HT99x_01128"/>
<evidence type="ECO:0000313" key="5">
    <source>
        <dbReference type="EMBL" id="MCS5710374.1"/>
    </source>
</evidence>
<keyword evidence="2 3" id="KW-0040">ANK repeat</keyword>
<evidence type="ECO:0000256" key="3">
    <source>
        <dbReference type="PROSITE-ProRule" id="PRU00023"/>
    </source>
</evidence>
<evidence type="ECO:0000313" key="4">
    <source>
        <dbReference type="EMBL" id="KRG21934.1"/>
    </source>
</evidence>
<dbReference type="GO" id="GO:0003723">
    <property type="term" value="F:RNA binding"/>
    <property type="evidence" value="ECO:0007669"/>
    <property type="project" value="TreeGrafter"/>
</dbReference>
<gene>
    <name evidence="5" type="ORF">HT99x_002950</name>
    <name evidence="4" type="ORF">HT99x_01128</name>
</gene>
<dbReference type="Pfam" id="PF12796">
    <property type="entry name" value="Ank_2"/>
    <property type="match status" value="1"/>
</dbReference>
<dbReference type="SUPFAM" id="SSF48403">
    <property type="entry name" value="Ankyrin repeat"/>
    <property type="match status" value="1"/>
</dbReference>
<accession>A0A0Q9YYA0</accession>
<reference evidence="4" key="1">
    <citation type="submission" date="2015-09" db="EMBL/GenBank/DDBJ databases">
        <title>Draft Genome Sequences of Two Novel Amoeba-resistant Intranuclear Bacteria, Candidatus Berkiella cookevillensis and Candidatus Berkiella aquae.</title>
        <authorList>
            <person name="Mehari Y.T."/>
            <person name="Arivett B.A."/>
            <person name="Farone A.L."/>
            <person name="Gunderson J.H."/>
            <person name="Farone M.B."/>
        </authorList>
    </citation>
    <scope>NUCLEOTIDE SEQUENCE [LARGE SCALE GENOMIC DNA]</scope>
    <source>
        <strain evidence="4">HT99</strain>
    </source>
</reference>
<dbReference type="EMBL" id="LKAJ02000001">
    <property type="protein sequence ID" value="MCS5710374.1"/>
    <property type="molecule type" value="Genomic_DNA"/>
</dbReference>
<feature type="repeat" description="ANK" evidence="3">
    <location>
        <begin position="52"/>
        <end position="84"/>
    </location>
</feature>
<keyword evidence="6" id="KW-1185">Reference proteome</keyword>
<name>A0A0Q9YYA0_9GAMM</name>
<dbReference type="InterPro" id="IPR036770">
    <property type="entry name" value="Ankyrin_rpt-contain_sf"/>
</dbReference>
<evidence type="ECO:0000256" key="1">
    <source>
        <dbReference type="ARBA" id="ARBA00022737"/>
    </source>
</evidence>
<dbReference type="SMART" id="SM00248">
    <property type="entry name" value="ANK"/>
    <property type="match status" value="4"/>
</dbReference>
<evidence type="ECO:0000313" key="6">
    <source>
        <dbReference type="Proteomes" id="UP000051497"/>
    </source>
</evidence>
<keyword evidence="1" id="KW-0677">Repeat</keyword>
<reference evidence="5" key="3">
    <citation type="submission" date="2021-06" db="EMBL/GenBank/DDBJ databases">
        <title>Genomic Description and Analysis of Intracellular Bacteria, Candidatus Berkiella cookevillensis and Candidatus Berkiella aquae.</title>
        <authorList>
            <person name="Kidane D.T."/>
            <person name="Mehari Y.T."/>
            <person name="Rice F.C."/>
            <person name="Arivett B.A."/>
            <person name="Farone A.L."/>
            <person name="Berk S.G."/>
            <person name="Farone M.B."/>
        </authorList>
    </citation>
    <scope>NUCLEOTIDE SEQUENCE</scope>
    <source>
        <strain evidence="5">HT99</strain>
    </source>
</reference>
<dbReference type="EMBL" id="LKAJ01000003">
    <property type="protein sequence ID" value="KRG21934.1"/>
    <property type="molecule type" value="Genomic_DNA"/>
</dbReference>
<dbReference type="PANTHER" id="PTHR24141:SF1">
    <property type="entry name" value="2-5A-DEPENDENT RIBONUCLEASE"/>
    <property type="match status" value="1"/>
</dbReference>
<dbReference type="PROSITE" id="PS50297">
    <property type="entry name" value="ANK_REP_REGION"/>
    <property type="match status" value="1"/>
</dbReference>
<reference evidence="5" key="2">
    <citation type="journal article" date="2016" name="Genome Announc.">
        <title>Draft Genome Sequences of Two Novel Amoeba-Resistant Intranuclear Bacteria, 'Candidatus Berkiella cookevillensis' and 'Candidatus Berkiella aquae'.</title>
        <authorList>
            <person name="Mehari Y.T."/>
            <person name="Arivett B.A."/>
            <person name="Farone A.L."/>
            <person name="Gunderson J.H."/>
            <person name="Farone M.B."/>
        </authorList>
    </citation>
    <scope>NUCLEOTIDE SEQUENCE</scope>
    <source>
        <strain evidence="5">HT99</strain>
    </source>
</reference>
<organism evidence="4">
    <name type="scientific">Candidatus Berkiella aquae</name>
    <dbReference type="NCBI Taxonomy" id="295108"/>
    <lineage>
        <taxon>Bacteria</taxon>
        <taxon>Pseudomonadati</taxon>
        <taxon>Pseudomonadota</taxon>
        <taxon>Gammaproteobacteria</taxon>
        <taxon>Candidatus Berkiellales</taxon>
        <taxon>Candidatus Berkiellaceae</taxon>
        <taxon>Candidatus Berkiella</taxon>
    </lineage>
</organism>